<proteinExistence type="predicted"/>
<dbReference type="Gene3D" id="3.40.630.30">
    <property type="match status" value="1"/>
</dbReference>
<accession>A0A5C7G0M3</accession>
<dbReference type="InterPro" id="IPR016181">
    <property type="entry name" value="Acyl_CoA_acyltransferase"/>
</dbReference>
<dbReference type="AlphaFoldDB" id="A0A5C7G0M3"/>
<dbReference type="EMBL" id="VOXD01000001">
    <property type="protein sequence ID" value="TXF91783.1"/>
    <property type="molecule type" value="Genomic_DNA"/>
</dbReference>
<keyword evidence="2" id="KW-1185">Reference proteome</keyword>
<dbReference type="RefSeq" id="WP_147928824.1">
    <property type="nucleotide sequence ID" value="NZ_VOXD01000001.1"/>
</dbReference>
<comment type="caution">
    <text evidence="1">The sequence shown here is derived from an EMBL/GenBank/DDBJ whole genome shotgun (WGS) entry which is preliminary data.</text>
</comment>
<gene>
    <name evidence="1" type="ORF">FUA23_00945</name>
</gene>
<dbReference type="Proteomes" id="UP000321907">
    <property type="component" value="Unassembled WGS sequence"/>
</dbReference>
<organism evidence="1 2">
    <name type="scientific">Neolewinella aurantiaca</name>
    <dbReference type="NCBI Taxonomy" id="2602767"/>
    <lineage>
        <taxon>Bacteria</taxon>
        <taxon>Pseudomonadati</taxon>
        <taxon>Bacteroidota</taxon>
        <taxon>Saprospiria</taxon>
        <taxon>Saprospirales</taxon>
        <taxon>Lewinellaceae</taxon>
        <taxon>Neolewinella</taxon>
    </lineage>
</organism>
<protein>
    <recommendedName>
        <fullName evidence="3">Acetyltransferase (GNAT) family protein</fullName>
    </recommendedName>
</protein>
<evidence type="ECO:0000313" key="1">
    <source>
        <dbReference type="EMBL" id="TXF91783.1"/>
    </source>
</evidence>
<reference evidence="1 2" key="1">
    <citation type="submission" date="2019-08" db="EMBL/GenBank/DDBJ databases">
        <title>Lewinella sp. strain SSH13 Genome sequencing and assembly.</title>
        <authorList>
            <person name="Kim I."/>
        </authorList>
    </citation>
    <scope>NUCLEOTIDE SEQUENCE [LARGE SCALE GENOMIC DNA]</scope>
    <source>
        <strain evidence="1 2">SSH13</strain>
    </source>
</reference>
<evidence type="ECO:0000313" key="2">
    <source>
        <dbReference type="Proteomes" id="UP000321907"/>
    </source>
</evidence>
<evidence type="ECO:0008006" key="3">
    <source>
        <dbReference type="Google" id="ProtNLM"/>
    </source>
</evidence>
<name>A0A5C7G0M3_9BACT</name>
<sequence>MKPTLVKLLSRNDLNLQRWDRAVRSAPYGLSWWLDAVTNQRWSGLVLDDYRAVMPLPHRNSIGPFKLINGAPFTQHQGVFGDLQAGDLDLLLNAIPKYYHVRKLAIYPPWPATRVLKNWVSTPRTNHELDLNPPYPIIARGYRRDLRRKLRDSPVTTLAEWPIAEFLSFFQEHTGTKANLSRTDYSALKQLTRHIITQKTGQCYHLTDDEGKTIAALVLVHHGNRIFNLLAASSHAGFGLHGMPRLLDGIIRAYAGTDTILDFEGSDLPGVALFFQGFGAKPIEYLRISRS</sequence>
<dbReference type="OrthoDB" id="1113003at2"/>
<dbReference type="SUPFAM" id="SSF55729">
    <property type="entry name" value="Acyl-CoA N-acyltransferases (Nat)"/>
    <property type="match status" value="1"/>
</dbReference>